<proteinExistence type="predicted"/>
<evidence type="ECO:0000313" key="2">
    <source>
        <dbReference type="EMBL" id="GLS00049.1"/>
    </source>
</evidence>
<dbReference type="EMBL" id="BSOY01000001">
    <property type="protein sequence ID" value="GLS00049.1"/>
    <property type="molecule type" value="Genomic_DNA"/>
</dbReference>
<protein>
    <submittedName>
        <fullName evidence="2">Uncharacterized protein</fullName>
    </submittedName>
</protein>
<gene>
    <name evidence="2" type="ORF">GCM10007859_00520</name>
</gene>
<dbReference type="Proteomes" id="UP001156921">
    <property type="component" value="Unassembled WGS sequence"/>
</dbReference>
<accession>A0ABQ6BF89</accession>
<feature type="region of interest" description="Disordered" evidence="1">
    <location>
        <begin position="32"/>
        <end position="53"/>
    </location>
</feature>
<comment type="caution">
    <text evidence="2">The sequence shown here is derived from an EMBL/GenBank/DDBJ whole genome shotgun (WGS) entry which is preliminary data.</text>
</comment>
<sequence length="53" mass="5918">MADPRQDPRIRHGLIPLLVAMRVKAERERLAAEAAKKAGAAPEKPKKKRGWFG</sequence>
<reference evidence="3" key="1">
    <citation type="journal article" date="2019" name="Int. J. Syst. Evol. Microbiol.">
        <title>The Global Catalogue of Microorganisms (GCM) 10K type strain sequencing project: providing services to taxonomists for standard genome sequencing and annotation.</title>
        <authorList>
            <consortium name="The Broad Institute Genomics Platform"/>
            <consortium name="The Broad Institute Genome Sequencing Center for Infectious Disease"/>
            <person name="Wu L."/>
            <person name="Ma J."/>
        </authorList>
    </citation>
    <scope>NUCLEOTIDE SEQUENCE [LARGE SCALE GENOMIC DNA]</scope>
    <source>
        <strain evidence="3">NBRC 110107</strain>
    </source>
</reference>
<keyword evidence="3" id="KW-1185">Reference proteome</keyword>
<name>A0ABQ6BF89_9CAUL</name>
<dbReference type="RefSeq" id="WP_284219891.1">
    <property type="nucleotide sequence ID" value="NZ_BSOY01000001.1"/>
</dbReference>
<organism evidence="2 3">
    <name type="scientific">Brevundimonas denitrificans</name>
    <dbReference type="NCBI Taxonomy" id="1443434"/>
    <lineage>
        <taxon>Bacteria</taxon>
        <taxon>Pseudomonadati</taxon>
        <taxon>Pseudomonadota</taxon>
        <taxon>Alphaproteobacteria</taxon>
        <taxon>Caulobacterales</taxon>
        <taxon>Caulobacteraceae</taxon>
        <taxon>Brevundimonas</taxon>
    </lineage>
</organism>
<evidence type="ECO:0000256" key="1">
    <source>
        <dbReference type="SAM" id="MobiDB-lite"/>
    </source>
</evidence>
<evidence type="ECO:0000313" key="3">
    <source>
        <dbReference type="Proteomes" id="UP001156921"/>
    </source>
</evidence>